<evidence type="ECO:0000259" key="1">
    <source>
        <dbReference type="PROSITE" id="PS51819"/>
    </source>
</evidence>
<sequence length="138" mass="14821">MTPSREQVFDMSGATRVWPALRYADARAAIVFLVEAFGFEEKAVYGEGSRVDHAELVWPGGGGVMLGSPREDSVLGELPSGVGAVYLVTDDPDGLYLRAVDAGASVVDGLRDEDYGSRGFTCRDPEGVYWSFGTYTGE</sequence>
<accession>E9T5N9</accession>
<feature type="domain" description="VOC" evidence="1">
    <location>
        <begin position="15"/>
        <end position="135"/>
    </location>
</feature>
<gene>
    <name evidence="2" type="ORF">HMPREF0724_14095</name>
</gene>
<dbReference type="STRING" id="43767.A6I91_10370"/>
<dbReference type="InterPro" id="IPR037523">
    <property type="entry name" value="VOC_core"/>
</dbReference>
<dbReference type="Proteomes" id="UP000004245">
    <property type="component" value="Unassembled WGS sequence"/>
</dbReference>
<dbReference type="Pfam" id="PF00903">
    <property type="entry name" value="Glyoxalase"/>
    <property type="match status" value="1"/>
</dbReference>
<dbReference type="InterPro" id="IPR029068">
    <property type="entry name" value="Glyas_Bleomycin-R_OHBP_Dase"/>
</dbReference>
<proteinExistence type="predicted"/>
<dbReference type="InterPro" id="IPR004360">
    <property type="entry name" value="Glyas_Fos-R_dOase_dom"/>
</dbReference>
<organism evidence="2 3">
    <name type="scientific">Prescottella equi ATCC 33707</name>
    <dbReference type="NCBI Taxonomy" id="525370"/>
    <lineage>
        <taxon>Bacteria</taxon>
        <taxon>Bacillati</taxon>
        <taxon>Actinomycetota</taxon>
        <taxon>Actinomycetes</taxon>
        <taxon>Mycobacteriales</taxon>
        <taxon>Nocardiaceae</taxon>
        <taxon>Prescottella</taxon>
    </lineage>
</organism>
<dbReference type="EMBL" id="ADNW02000020">
    <property type="protein sequence ID" value="EGD22248.1"/>
    <property type="molecule type" value="Genomic_DNA"/>
</dbReference>
<name>E9T5N9_RHOHA</name>
<dbReference type="AlphaFoldDB" id="E9T5N9"/>
<protein>
    <submittedName>
        <fullName evidence="2">Glyoxalase family protein</fullName>
    </submittedName>
</protein>
<dbReference type="Gene3D" id="3.30.720.110">
    <property type="match status" value="1"/>
</dbReference>
<dbReference type="SUPFAM" id="SSF54593">
    <property type="entry name" value="Glyoxalase/Bleomycin resistance protein/Dihydroxybiphenyl dioxygenase"/>
    <property type="match status" value="1"/>
</dbReference>
<comment type="caution">
    <text evidence="2">The sequence shown here is derived from an EMBL/GenBank/DDBJ whole genome shotgun (WGS) entry which is preliminary data.</text>
</comment>
<dbReference type="PANTHER" id="PTHR34109">
    <property type="entry name" value="BNAUNNG04460D PROTEIN-RELATED"/>
    <property type="match status" value="1"/>
</dbReference>
<keyword evidence="3" id="KW-1185">Reference proteome</keyword>
<dbReference type="HOGENOM" id="CLU_046006_11_1_11"/>
<dbReference type="Gene3D" id="3.30.720.120">
    <property type="match status" value="1"/>
</dbReference>
<evidence type="ECO:0000313" key="2">
    <source>
        <dbReference type="EMBL" id="EGD22248.1"/>
    </source>
</evidence>
<dbReference type="PANTHER" id="PTHR34109:SF1">
    <property type="entry name" value="VOC DOMAIN-CONTAINING PROTEIN"/>
    <property type="match status" value="1"/>
</dbReference>
<reference evidence="2" key="1">
    <citation type="submission" date="2011-01" db="EMBL/GenBank/DDBJ databases">
        <authorList>
            <person name="Muzny D."/>
            <person name="Qin X."/>
            <person name="Buhay C."/>
            <person name="Dugan-Rocha S."/>
            <person name="Ding Y."/>
            <person name="Chen G."/>
            <person name="Hawes A."/>
            <person name="Holder M."/>
            <person name="Jhangiani S."/>
            <person name="Johnson A."/>
            <person name="Khan Z."/>
            <person name="Li Z."/>
            <person name="Liu W."/>
            <person name="Liu X."/>
            <person name="Perez L."/>
            <person name="Shen H."/>
            <person name="Wang Q."/>
            <person name="Watt J."/>
            <person name="Xi L."/>
            <person name="Xin Y."/>
            <person name="Zhou J."/>
            <person name="Deng J."/>
            <person name="Jiang H."/>
            <person name="Liu Y."/>
            <person name="Qu J."/>
            <person name="Song X.-Z."/>
            <person name="Zhang L."/>
            <person name="Villasana D."/>
            <person name="Johnson A."/>
            <person name="Liu J."/>
            <person name="Liyanage D."/>
            <person name="Lorensuhewa L."/>
            <person name="Robinson T."/>
            <person name="Song A."/>
            <person name="Song B.-B."/>
            <person name="Dinh H."/>
            <person name="Thornton R."/>
            <person name="Coyle M."/>
            <person name="Francisco L."/>
            <person name="Jackson L."/>
            <person name="Javaid M."/>
            <person name="Korchina V."/>
            <person name="Kovar C."/>
            <person name="Mata R."/>
            <person name="Mathew T."/>
            <person name="Ngo R."/>
            <person name="Nguyen L."/>
            <person name="Nguyen N."/>
            <person name="Okwuonu G."/>
            <person name="Ongeri F."/>
            <person name="Pham C."/>
            <person name="Simmons D."/>
            <person name="Wilczek-Boney K."/>
            <person name="Hale W."/>
            <person name="Jakkamsetti A."/>
            <person name="Pham P."/>
            <person name="Ruth R."/>
            <person name="San Lucas F."/>
            <person name="Warren J."/>
            <person name="Zhang J."/>
            <person name="Zhao Z."/>
            <person name="Zhou C."/>
            <person name="Zhu D."/>
            <person name="Lee S."/>
            <person name="Bess C."/>
            <person name="Blankenburg K."/>
            <person name="Forbes L."/>
            <person name="Fu Q."/>
            <person name="Gubbala S."/>
            <person name="Hirani K."/>
            <person name="Jayaseelan J.C."/>
            <person name="Lara F."/>
            <person name="Munidasa M."/>
            <person name="Palculict T."/>
            <person name="Patil S."/>
            <person name="Pu L.-L."/>
            <person name="Saada N."/>
            <person name="Tang L."/>
            <person name="Weissenberger G."/>
            <person name="Zhu Y."/>
            <person name="Hemphill L."/>
            <person name="Shang Y."/>
            <person name="Youmans B."/>
            <person name="Ayvaz T."/>
            <person name="Ross M."/>
            <person name="Santibanez J."/>
            <person name="Aqrawi P."/>
            <person name="Gross S."/>
            <person name="Joshi V."/>
            <person name="Fowler G."/>
            <person name="Nazareth L."/>
            <person name="Reid J."/>
            <person name="Worley K."/>
            <person name="Petrosino J."/>
            <person name="Highlander S."/>
            <person name="Gibbs R."/>
        </authorList>
    </citation>
    <scope>NUCLEOTIDE SEQUENCE [LARGE SCALE GENOMIC DNA]</scope>
    <source>
        <strain evidence="2">ATCC 33707</strain>
    </source>
</reference>
<evidence type="ECO:0000313" key="3">
    <source>
        <dbReference type="Proteomes" id="UP000004245"/>
    </source>
</evidence>
<dbReference type="PROSITE" id="PS51819">
    <property type="entry name" value="VOC"/>
    <property type="match status" value="1"/>
</dbReference>